<dbReference type="EMBL" id="MN740245">
    <property type="protein sequence ID" value="QHT95676.1"/>
    <property type="molecule type" value="Genomic_DNA"/>
</dbReference>
<protein>
    <recommendedName>
        <fullName evidence="2">C2H2-type domain-containing protein</fullName>
    </recommendedName>
</protein>
<proteinExistence type="predicted"/>
<name>A0A6C0ITE4_9ZZZZ</name>
<evidence type="ECO:0008006" key="2">
    <source>
        <dbReference type="Google" id="ProtNLM"/>
    </source>
</evidence>
<accession>A0A6C0ITE4</accession>
<dbReference type="AlphaFoldDB" id="A0A6C0ITE4"/>
<evidence type="ECO:0000313" key="1">
    <source>
        <dbReference type="EMBL" id="QHT95676.1"/>
    </source>
</evidence>
<sequence length="313" mass="36169">MEMKKNPKTHTYSCETCKFYTAHHNDYIKHLDTRKHQKLHESGYKDESNDSQTIYKPIIFTCKHCTKIYQTSAGLWKHKKQCNISNLDNNESMNKLILKIIEENSTLVNKLANDSTELQNIIKEMIKNGLINSSTNNSHNTTNNQNSNNTFNLQVYLNETCKNAMNLSEFVNTIVPTLEELEKTARDGYVKGISSIVNTRLDKVNKKDQPIHCTDGKREVLYIKENNVWNKEDEEKPLLLRAIKEVARKNICNILEWKKLYPDCTDSDSRKNDLYLKILLNAMSGGSEEESKTNYDKIMSVVAKHTIVEKNSI</sequence>
<reference evidence="1" key="1">
    <citation type="journal article" date="2020" name="Nature">
        <title>Giant virus diversity and host interactions through global metagenomics.</title>
        <authorList>
            <person name="Schulz F."/>
            <person name="Roux S."/>
            <person name="Paez-Espino D."/>
            <person name="Jungbluth S."/>
            <person name="Walsh D.A."/>
            <person name="Denef V.J."/>
            <person name="McMahon K.D."/>
            <person name="Konstantinidis K.T."/>
            <person name="Eloe-Fadrosh E.A."/>
            <person name="Kyrpides N.C."/>
            <person name="Woyke T."/>
        </authorList>
    </citation>
    <scope>NUCLEOTIDE SEQUENCE</scope>
    <source>
        <strain evidence="1">GVMAG-M-3300024301-20</strain>
    </source>
</reference>
<organism evidence="1">
    <name type="scientific">viral metagenome</name>
    <dbReference type="NCBI Taxonomy" id="1070528"/>
    <lineage>
        <taxon>unclassified sequences</taxon>
        <taxon>metagenomes</taxon>
        <taxon>organismal metagenomes</taxon>
    </lineage>
</organism>